<feature type="compositionally biased region" description="Basic and acidic residues" evidence="1">
    <location>
        <begin position="367"/>
        <end position="393"/>
    </location>
</feature>
<keyword evidence="3" id="KW-1185">Reference proteome</keyword>
<evidence type="ECO:0000313" key="3">
    <source>
        <dbReference type="Proteomes" id="UP000823674"/>
    </source>
</evidence>
<reference evidence="2 3" key="1">
    <citation type="submission" date="2021-03" db="EMBL/GenBank/DDBJ databases">
        <authorList>
            <person name="King G.J."/>
            <person name="Bancroft I."/>
            <person name="Baten A."/>
            <person name="Bloomfield J."/>
            <person name="Borpatragohain P."/>
            <person name="He Z."/>
            <person name="Irish N."/>
            <person name="Irwin J."/>
            <person name="Liu K."/>
            <person name="Mauleon R.P."/>
            <person name="Moore J."/>
            <person name="Morris R."/>
            <person name="Ostergaard L."/>
            <person name="Wang B."/>
            <person name="Wells R."/>
        </authorList>
    </citation>
    <scope>NUCLEOTIDE SEQUENCE [LARGE SCALE GENOMIC DNA]</scope>
    <source>
        <strain evidence="2">R-o-18</strain>
        <tissue evidence="2">Leaf</tissue>
    </source>
</reference>
<feature type="compositionally biased region" description="Polar residues" evidence="1">
    <location>
        <begin position="417"/>
        <end position="441"/>
    </location>
</feature>
<feature type="region of interest" description="Disordered" evidence="1">
    <location>
        <begin position="591"/>
        <end position="632"/>
    </location>
</feature>
<feature type="compositionally biased region" description="Basic and acidic residues" evidence="1">
    <location>
        <begin position="321"/>
        <end position="332"/>
    </location>
</feature>
<feature type="compositionally biased region" description="Basic and acidic residues" evidence="1">
    <location>
        <begin position="603"/>
        <end position="616"/>
    </location>
</feature>
<evidence type="ECO:0008006" key="4">
    <source>
        <dbReference type="Google" id="ProtNLM"/>
    </source>
</evidence>
<accession>A0ABQ7MDK6</accession>
<feature type="compositionally biased region" description="Basic and acidic residues" evidence="1">
    <location>
        <begin position="228"/>
        <end position="245"/>
    </location>
</feature>
<feature type="compositionally biased region" description="Basic and acidic residues" evidence="1">
    <location>
        <begin position="131"/>
        <end position="143"/>
    </location>
</feature>
<feature type="region of interest" description="Disordered" evidence="1">
    <location>
        <begin position="119"/>
        <end position="143"/>
    </location>
</feature>
<feature type="region of interest" description="Disordered" evidence="1">
    <location>
        <begin position="544"/>
        <end position="568"/>
    </location>
</feature>
<comment type="caution">
    <text evidence="2">The sequence shown here is derived from an EMBL/GenBank/DDBJ whole genome shotgun (WGS) entry which is preliminary data.</text>
</comment>
<sequence length="632" mass="71413">MFHGWDPGTDGEIGICREIFLPFAIGRVWNQDGFVVIRILGVMEVQLGNDFGSVEIWNWETQSWKIRGKALVIFTTRTFLLLSTEKKKDIRDEPVGRREDRARSYRGTLSYEKALRKKESRCPTKARNRSLRSDQARVKARSLRSDRATVPLGRYVATERSSRSRPSTRSLGRYVATGLEPKFGRCVAIEPFRTSIRHQSLHSRQTFECYLPKTVASSVHKPRKTRSKRVESEDGPKGPKTRLEAHPTIFPNQKPVNHSMVHAWPMRKDKCQIGKNGISPFLRYDGLRAEDCDSIRFSRLSVTRTRNLADSSRAQAYTLFEENHQDKGKDQRSYQGKGKGKMYEEESQWVRVPERGHKRYSTYRGSNRADEGNMRSRNSRWEQPRNHTQDARERGHRGTRRERSPREEPKEEGDIQDTGSANRGVTREGNTSASNNLQLSQQEERRGYGNVVKVISKPVGVVNSEITAMVSENIGTGLELAQKQIGVGNDSLVNEGMDLEETGNHIDGEVGLMCDDDGFQNLTDGEMEELTGTQEVALVEVAEDSHAKEVGEKGTQAGEDEKKKGTRKLLLKQTVMAAGTSKKKFVQALLSQNKSVQSRQGKRQGEGIRSQEEKGPLHRKPTSSKPLNAPHG</sequence>
<protein>
    <recommendedName>
        <fullName evidence="4">DUF4283 domain-containing protein</fullName>
    </recommendedName>
</protein>
<dbReference type="EMBL" id="JADBGQ010000005">
    <property type="protein sequence ID" value="KAG5396844.1"/>
    <property type="molecule type" value="Genomic_DNA"/>
</dbReference>
<evidence type="ECO:0000256" key="1">
    <source>
        <dbReference type="SAM" id="MobiDB-lite"/>
    </source>
</evidence>
<feature type="compositionally biased region" description="Basic and acidic residues" evidence="1">
    <location>
        <begin position="401"/>
        <end position="413"/>
    </location>
</feature>
<dbReference type="Proteomes" id="UP000823674">
    <property type="component" value="Chromosome A05"/>
</dbReference>
<proteinExistence type="predicted"/>
<name>A0ABQ7MDK6_BRACM</name>
<feature type="region of interest" description="Disordered" evidence="1">
    <location>
        <begin position="319"/>
        <end position="446"/>
    </location>
</feature>
<feature type="compositionally biased region" description="Basic residues" evidence="1">
    <location>
        <begin position="119"/>
        <end position="130"/>
    </location>
</feature>
<feature type="region of interest" description="Disordered" evidence="1">
    <location>
        <begin position="218"/>
        <end position="254"/>
    </location>
</feature>
<organism evidence="2 3">
    <name type="scientific">Brassica rapa subsp. trilocularis</name>
    <dbReference type="NCBI Taxonomy" id="1813537"/>
    <lineage>
        <taxon>Eukaryota</taxon>
        <taxon>Viridiplantae</taxon>
        <taxon>Streptophyta</taxon>
        <taxon>Embryophyta</taxon>
        <taxon>Tracheophyta</taxon>
        <taxon>Spermatophyta</taxon>
        <taxon>Magnoliopsida</taxon>
        <taxon>eudicotyledons</taxon>
        <taxon>Gunneridae</taxon>
        <taxon>Pentapetalae</taxon>
        <taxon>rosids</taxon>
        <taxon>malvids</taxon>
        <taxon>Brassicales</taxon>
        <taxon>Brassicaceae</taxon>
        <taxon>Brassiceae</taxon>
        <taxon>Brassica</taxon>
    </lineage>
</organism>
<gene>
    <name evidence="2" type="primary">A05g502660.1_BraROA</name>
    <name evidence="2" type="ORF">IGI04_018658</name>
</gene>
<evidence type="ECO:0000313" key="2">
    <source>
        <dbReference type="EMBL" id="KAG5396844.1"/>
    </source>
</evidence>